<evidence type="ECO:0000313" key="2">
    <source>
        <dbReference type="Proteomes" id="UP000062645"/>
    </source>
</evidence>
<dbReference type="Proteomes" id="UP000062645">
    <property type="component" value="Chromosome"/>
</dbReference>
<proteinExistence type="predicted"/>
<dbReference type="KEGG" id="npz:ACX27_21590"/>
<accession>A0A0M3V656</accession>
<name>A0A0M3V656_9NOSO</name>
<dbReference type="PATRIC" id="fig|224013.5.peg.5176"/>
<protein>
    <submittedName>
        <fullName evidence="1">Uncharacterized protein</fullName>
    </submittedName>
</protein>
<dbReference type="EMBL" id="CP012036">
    <property type="protein sequence ID" value="ALF54837.1"/>
    <property type="molecule type" value="Genomic_DNA"/>
</dbReference>
<keyword evidence="2" id="KW-1185">Reference proteome</keyword>
<dbReference type="AlphaFoldDB" id="A0A0M3V656"/>
<sequence length="77" mass="8775">MQNQVKSQITFDFSVGMQVLKTLTPLFHRKPVCGSPDLYTPKPFPKINYAKLATTDTRGFQLNSAWIMIWGENTVKV</sequence>
<reference evidence="1 2" key="2">
    <citation type="journal article" date="2016" name="Genome Announc.">
        <title>Draft Genome Sequence of the N2-Fixing Cyanobacterium Nostoc piscinale CENA21, Isolated from the Brazilian Amazon Floodplain.</title>
        <authorList>
            <person name="Leao T."/>
            <person name="Guimaraes P.I."/>
            <person name="de Melo A.G."/>
            <person name="Ramos R.T."/>
            <person name="Leao P.N."/>
            <person name="Silva A."/>
            <person name="Fiore M.F."/>
            <person name="Schneider M.P."/>
        </authorList>
    </citation>
    <scope>NUCLEOTIDE SEQUENCE [LARGE SCALE GENOMIC DNA]</scope>
    <source>
        <strain evidence="1 2">CENA21</strain>
    </source>
</reference>
<evidence type="ECO:0000313" key="1">
    <source>
        <dbReference type="EMBL" id="ALF54837.1"/>
    </source>
</evidence>
<gene>
    <name evidence="1" type="ORF">ACX27_21590</name>
</gene>
<reference evidence="2" key="1">
    <citation type="submission" date="2015-07" db="EMBL/GenBank/DDBJ databases">
        <title>Genome Of Nitrogen-Fixing Cyanobacterium Nostoc piscinale CENA21 From Solimoes/Amazon River Floodplain Sediments And Comparative Genomics To Uncover Biosynthetic Natural Products Potential.</title>
        <authorList>
            <person name="Leao T.F."/>
            <person name="Leao P.N."/>
            <person name="Guimaraes P.I."/>
            <person name="de Melo A.G.C."/>
            <person name="Ramos R.T.J."/>
            <person name="Silva A."/>
            <person name="Fiore M.F."/>
            <person name="Schneider M.P.C."/>
        </authorList>
    </citation>
    <scope>NUCLEOTIDE SEQUENCE [LARGE SCALE GENOMIC DNA]</scope>
    <source>
        <strain evidence="2">CENA21</strain>
    </source>
</reference>
<organism evidence="1 2">
    <name type="scientific">Nostoc piscinale CENA21</name>
    <dbReference type="NCBI Taxonomy" id="224013"/>
    <lineage>
        <taxon>Bacteria</taxon>
        <taxon>Bacillati</taxon>
        <taxon>Cyanobacteriota</taxon>
        <taxon>Cyanophyceae</taxon>
        <taxon>Nostocales</taxon>
        <taxon>Nostocaceae</taxon>
        <taxon>Nostoc</taxon>
    </lineage>
</organism>
<dbReference type="STRING" id="224013.ACX27_21590"/>